<gene>
    <name evidence="7" type="ORF">EDD26_0325</name>
</gene>
<dbReference type="RefSeq" id="WP_170165491.1">
    <property type="nucleotide sequence ID" value="NZ_RKHJ01000001.1"/>
</dbReference>
<evidence type="ECO:0000313" key="7">
    <source>
        <dbReference type="EMBL" id="ROR64973.1"/>
    </source>
</evidence>
<evidence type="ECO:0000256" key="2">
    <source>
        <dbReference type="ARBA" id="ARBA00011062"/>
    </source>
</evidence>
<sequence>MRALITNDDGIDSPGLAALARAAADAGLEVVIAAPAHEHSGASASIIATQGTAVTAAGGKGTVRSERRTIPGHEGQAYAVHAAPALIVLLALHGSFGPVPDVVLSGINRGANVGTAILHSGTVGAALTAGQGGVRALAVSLDVGLREGGGEHWETAAALTARALPALLDAPAGAVHNLNVPDVADAEAVELTTAPLAPFGIVQTTMTEIDGDEVRLSIRQHAAASAPGTDMERLAAGVATVTAVRALAASGAETTPR</sequence>
<evidence type="ECO:0000259" key="6">
    <source>
        <dbReference type="Pfam" id="PF01975"/>
    </source>
</evidence>
<dbReference type="SUPFAM" id="SSF64167">
    <property type="entry name" value="SurE-like"/>
    <property type="match status" value="1"/>
</dbReference>
<dbReference type="GO" id="GO:0008253">
    <property type="term" value="F:5'-nucleotidase activity"/>
    <property type="evidence" value="ECO:0007669"/>
    <property type="project" value="UniProtKB-EC"/>
</dbReference>
<comment type="caution">
    <text evidence="7">The sequence shown here is derived from an EMBL/GenBank/DDBJ whole genome shotgun (WGS) entry which is preliminary data.</text>
</comment>
<dbReference type="EC" id="3.1.3.5" evidence="3"/>
<organism evidence="7 8">
    <name type="scientific">Agrococcus jenensis</name>
    <dbReference type="NCBI Taxonomy" id="46353"/>
    <lineage>
        <taxon>Bacteria</taxon>
        <taxon>Bacillati</taxon>
        <taxon>Actinomycetota</taxon>
        <taxon>Actinomycetes</taxon>
        <taxon>Micrococcales</taxon>
        <taxon>Microbacteriaceae</taxon>
        <taxon>Agrococcus</taxon>
    </lineage>
</organism>
<dbReference type="InterPro" id="IPR002828">
    <property type="entry name" value="SurE-like_Pase/nucleotidase"/>
</dbReference>
<dbReference type="GO" id="GO:0046872">
    <property type="term" value="F:metal ion binding"/>
    <property type="evidence" value="ECO:0007669"/>
    <property type="project" value="UniProtKB-KW"/>
</dbReference>
<dbReference type="InterPro" id="IPR030048">
    <property type="entry name" value="SurE"/>
</dbReference>
<dbReference type="PANTHER" id="PTHR30457:SF0">
    <property type="entry name" value="PHOSPHATASE, PUTATIVE (AFU_ORTHOLOGUE AFUA_4G01070)-RELATED"/>
    <property type="match status" value="1"/>
</dbReference>
<evidence type="ECO:0000256" key="3">
    <source>
        <dbReference type="ARBA" id="ARBA00012643"/>
    </source>
</evidence>
<proteinExistence type="inferred from homology"/>
<evidence type="ECO:0000256" key="5">
    <source>
        <dbReference type="ARBA" id="ARBA00022801"/>
    </source>
</evidence>
<keyword evidence="8" id="KW-1185">Reference proteome</keyword>
<name>A0A3N2APJ6_9MICO</name>
<dbReference type="EMBL" id="RKHJ01000001">
    <property type="protein sequence ID" value="ROR64973.1"/>
    <property type="molecule type" value="Genomic_DNA"/>
</dbReference>
<evidence type="ECO:0000256" key="1">
    <source>
        <dbReference type="ARBA" id="ARBA00000815"/>
    </source>
</evidence>
<comment type="catalytic activity">
    <reaction evidence="1">
        <text>a ribonucleoside 5'-phosphate + H2O = a ribonucleoside + phosphate</text>
        <dbReference type="Rhea" id="RHEA:12484"/>
        <dbReference type="ChEBI" id="CHEBI:15377"/>
        <dbReference type="ChEBI" id="CHEBI:18254"/>
        <dbReference type="ChEBI" id="CHEBI:43474"/>
        <dbReference type="ChEBI" id="CHEBI:58043"/>
        <dbReference type="EC" id="3.1.3.5"/>
    </reaction>
</comment>
<dbReference type="Proteomes" id="UP000275456">
    <property type="component" value="Unassembled WGS sequence"/>
</dbReference>
<comment type="similarity">
    <text evidence="2">Belongs to the SurE nucleotidase family.</text>
</comment>
<accession>A0A3N2APJ6</accession>
<evidence type="ECO:0000313" key="8">
    <source>
        <dbReference type="Proteomes" id="UP000275456"/>
    </source>
</evidence>
<reference evidence="7 8" key="1">
    <citation type="submission" date="2018-11" db="EMBL/GenBank/DDBJ databases">
        <title>Sequencing the genomes of 1000 actinobacteria strains.</title>
        <authorList>
            <person name="Klenk H.-P."/>
        </authorList>
    </citation>
    <scope>NUCLEOTIDE SEQUENCE [LARGE SCALE GENOMIC DNA]</scope>
    <source>
        <strain evidence="7 8">DSM 9580</strain>
    </source>
</reference>
<protein>
    <recommendedName>
        <fullName evidence="3">5'-nucleotidase</fullName>
        <ecNumber evidence="3">3.1.3.5</ecNumber>
    </recommendedName>
</protein>
<dbReference type="Pfam" id="PF01975">
    <property type="entry name" value="SurE"/>
    <property type="match status" value="1"/>
</dbReference>
<keyword evidence="4" id="KW-0479">Metal-binding</keyword>
<feature type="domain" description="Survival protein SurE-like phosphatase/nucleotidase" evidence="6">
    <location>
        <begin position="4"/>
        <end position="192"/>
    </location>
</feature>
<keyword evidence="5" id="KW-0378">Hydrolase</keyword>
<dbReference type="PANTHER" id="PTHR30457">
    <property type="entry name" value="5'-NUCLEOTIDASE SURE"/>
    <property type="match status" value="1"/>
</dbReference>
<dbReference type="AlphaFoldDB" id="A0A3N2APJ6"/>
<dbReference type="InterPro" id="IPR036523">
    <property type="entry name" value="SurE-like_sf"/>
</dbReference>
<evidence type="ECO:0000256" key="4">
    <source>
        <dbReference type="ARBA" id="ARBA00022723"/>
    </source>
</evidence>
<dbReference type="Gene3D" id="3.40.1210.10">
    <property type="entry name" value="Survival protein SurE-like phosphatase/nucleotidase"/>
    <property type="match status" value="1"/>
</dbReference>